<dbReference type="Gene3D" id="3.20.20.370">
    <property type="entry name" value="Glycoside hydrolase/deacetylase"/>
    <property type="match status" value="1"/>
</dbReference>
<feature type="region of interest" description="Disordered" evidence="1">
    <location>
        <begin position="1"/>
        <end position="26"/>
    </location>
</feature>
<evidence type="ECO:0000313" key="3">
    <source>
        <dbReference type="EMBL" id="PVX81189.1"/>
    </source>
</evidence>
<evidence type="ECO:0000259" key="2">
    <source>
        <dbReference type="Pfam" id="PF01522"/>
    </source>
</evidence>
<evidence type="ECO:0000256" key="1">
    <source>
        <dbReference type="SAM" id="MobiDB-lite"/>
    </source>
</evidence>
<dbReference type="PANTHER" id="PTHR43123:SF4">
    <property type="entry name" value="POLYSACCHARIDE DEACETYLASE"/>
    <property type="match status" value="1"/>
</dbReference>
<reference evidence="3 4" key="1">
    <citation type="submission" date="2018-05" db="EMBL/GenBank/DDBJ databases">
        <title>Genomic Encyclopedia of Type Strains, Phase IV (KMG-V): Genome sequencing to study the core and pangenomes of soil and plant-associated prokaryotes.</title>
        <authorList>
            <person name="Whitman W."/>
        </authorList>
    </citation>
    <scope>NUCLEOTIDE SEQUENCE [LARGE SCALE GENOMIC DNA]</scope>
    <source>
        <strain evidence="3 4">SCZa-39</strain>
    </source>
</reference>
<dbReference type="EMBL" id="QEOB01000011">
    <property type="protein sequence ID" value="PVX81189.1"/>
    <property type="molecule type" value="Genomic_DNA"/>
</dbReference>
<sequence>MTTTFTAAAHIDTPGSPHESTRTDPRFGALRTHGRFDYRPIVARDTYCWPNGARLAVYLGFNLEHFAFGEGLGANLGPLSPQPDVLNYSWREYGNRVGAWRCLDLFDDLALPAGIVMNTALLDHCPALIEACVKRGDELIAHGHTNAHRQSDFERTHERDLIVHCRARMAALTGQAPAGWLSPWISETLDTPDLLAQAGYRYTLNWCHDDRPVRMRTAHGPLWSIPYPQEVNDIPMIVGRQLDGAAFADMIVDQFDEMLAQAGHPTRGQPLVMGIALHPYLVGQPYRLRHLRRALAHIAQAARAGAIWMTTPGALSAHMDTVDAVETVDTGAAATIR</sequence>
<organism evidence="3 4">
    <name type="scientific">Paraburkholderia unamae</name>
    <dbReference type="NCBI Taxonomy" id="219649"/>
    <lineage>
        <taxon>Bacteria</taxon>
        <taxon>Pseudomonadati</taxon>
        <taxon>Pseudomonadota</taxon>
        <taxon>Betaproteobacteria</taxon>
        <taxon>Burkholderiales</taxon>
        <taxon>Burkholderiaceae</taxon>
        <taxon>Paraburkholderia</taxon>
    </lineage>
</organism>
<dbReference type="RefSeq" id="WP_116612401.1">
    <property type="nucleotide sequence ID" value="NZ_QEOB01000011.1"/>
</dbReference>
<feature type="domain" description="NodB homology" evidence="2">
    <location>
        <begin position="99"/>
        <end position="202"/>
    </location>
</feature>
<dbReference type="InterPro" id="IPR002509">
    <property type="entry name" value="NODB_dom"/>
</dbReference>
<gene>
    <name evidence="3" type="ORF">C7402_11191</name>
</gene>
<dbReference type="SUPFAM" id="SSF88713">
    <property type="entry name" value="Glycoside hydrolase/deacetylase"/>
    <property type="match status" value="1"/>
</dbReference>
<dbReference type="InterPro" id="IPR011330">
    <property type="entry name" value="Glyco_hydro/deAcase_b/a-brl"/>
</dbReference>
<dbReference type="PANTHER" id="PTHR43123">
    <property type="entry name" value="POLYSACCHARIDE DEACETYLASE-RELATED"/>
    <property type="match status" value="1"/>
</dbReference>
<dbReference type="Proteomes" id="UP000245712">
    <property type="component" value="Unassembled WGS sequence"/>
</dbReference>
<dbReference type="Pfam" id="PF01522">
    <property type="entry name" value="Polysacc_deac_1"/>
    <property type="match status" value="1"/>
</dbReference>
<protein>
    <submittedName>
        <fullName evidence="3">Polysaccharide deacetylase</fullName>
    </submittedName>
</protein>
<dbReference type="CDD" id="cd10979">
    <property type="entry name" value="CE4_PuuE_like"/>
    <property type="match status" value="1"/>
</dbReference>
<proteinExistence type="predicted"/>
<name>A0ABX5KK31_9BURK</name>
<keyword evidence="4" id="KW-1185">Reference proteome</keyword>
<accession>A0ABX5KK31</accession>
<evidence type="ECO:0000313" key="4">
    <source>
        <dbReference type="Proteomes" id="UP000245712"/>
    </source>
</evidence>
<comment type="caution">
    <text evidence="3">The sequence shown here is derived from an EMBL/GenBank/DDBJ whole genome shotgun (WGS) entry which is preliminary data.</text>
</comment>